<gene>
    <name evidence="1" type="ORF">UW44_C0005G0010</name>
</gene>
<evidence type="ECO:0000313" key="2">
    <source>
        <dbReference type="Proteomes" id="UP000034006"/>
    </source>
</evidence>
<organism evidence="1 2">
    <name type="scientific">Candidatus Collierbacteria bacterium GW2011_GWB2_44_22</name>
    <dbReference type="NCBI Taxonomy" id="1618387"/>
    <lineage>
        <taxon>Bacteria</taxon>
        <taxon>Candidatus Collieribacteriota</taxon>
    </lineage>
</organism>
<sequence>MSYPRHIVKWLMEEAKLCFFCGEALTSLDFSEVHSTTGLHLVFSPASNPPRDVYLVTDPPQEFSYMLGKIYELENEFHLPRTLSDPRGYKGDAVVVHRLCHDKVKKMALELCRRRIQGFSGGTPTPKILNEVSRNFKFYETKFNYLFNAKQSRRSLSK</sequence>
<dbReference type="AlphaFoldDB" id="A0A0G1HZH3"/>
<protein>
    <submittedName>
        <fullName evidence="1">Uncharacterized protein</fullName>
    </submittedName>
</protein>
<accession>A0A0G1HZH3</accession>
<dbReference type="Proteomes" id="UP000034006">
    <property type="component" value="Unassembled WGS sequence"/>
</dbReference>
<proteinExistence type="predicted"/>
<dbReference type="STRING" id="1618387.UW44_C0005G0010"/>
<name>A0A0G1HZH3_9BACT</name>
<comment type="caution">
    <text evidence="1">The sequence shown here is derived from an EMBL/GenBank/DDBJ whole genome shotgun (WGS) entry which is preliminary data.</text>
</comment>
<evidence type="ECO:0000313" key="1">
    <source>
        <dbReference type="EMBL" id="KKT51968.1"/>
    </source>
</evidence>
<dbReference type="EMBL" id="LCIH01000005">
    <property type="protein sequence ID" value="KKT51968.1"/>
    <property type="molecule type" value="Genomic_DNA"/>
</dbReference>
<reference evidence="1 2" key="1">
    <citation type="journal article" date="2015" name="Nature">
        <title>rRNA introns, odd ribosomes, and small enigmatic genomes across a large radiation of phyla.</title>
        <authorList>
            <person name="Brown C.T."/>
            <person name="Hug L.A."/>
            <person name="Thomas B.C."/>
            <person name="Sharon I."/>
            <person name="Castelle C.J."/>
            <person name="Singh A."/>
            <person name="Wilkins M.J."/>
            <person name="Williams K.H."/>
            <person name="Banfield J.F."/>
        </authorList>
    </citation>
    <scope>NUCLEOTIDE SEQUENCE [LARGE SCALE GENOMIC DNA]</scope>
</reference>